<keyword evidence="5" id="KW-1185">Reference proteome</keyword>
<dbReference type="OrthoDB" id="9813719at2"/>
<keyword evidence="2" id="KW-0547">Nucleotide-binding</keyword>
<gene>
    <name evidence="4" type="ORF">KDY119_02041</name>
</gene>
<dbReference type="Gene3D" id="1.10.3290.10">
    <property type="entry name" value="Fido-like domain"/>
    <property type="match status" value="1"/>
</dbReference>
<feature type="domain" description="Fido" evidence="3">
    <location>
        <begin position="145"/>
        <end position="293"/>
    </location>
</feature>
<dbReference type="PANTHER" id="PTHR13504:SF38">
    <property type="entry name" value="FIDO DOMAIN-CONTAINING PROTEIN"/>
    <property type="match status" value="1"/>
</dbReference>
<evidence type="ECO:0000259" key="3">
    <source>
        <dbReference type="PROSITE" id="PS51459"/>
    </source>
</evidence>
<protein>
    <recommendedName>
        <fullName evidence="3">Fido domain-containing protein</fullName>
    </recommendedName>
</protein>
<evidence type="ECO:0000256" key="2">
    <source>
        <dbReference type="PIRSR" id="PIRSR640198-2"/>
    </source>
</evidence>
<evidence type="ECO:0000313" key="4">
    <source>
        <dbReference type="EMBL" id="QFU98525.1"/>
    </source>
</evidence>
<dbReference type="GO" id="GO:0005524">
    <property type="term" value="F:ATP binding"/>
    <property type="evidence" value="ECO:0007669"/>
    <property type="project" value="UniProtKB-KW"/>
</dbReference>
<name>A0A5P9QDH3_9MICO</name>
<dbReference type="PANTHER" id="PTHR13504">
    <property type="entry name" value="FIDO DOMAIN-CONTAINING PROTEIN DDB_G0283145"/>
    <property type="match status" value="1"/>
</dbReference>
<dbReference type="KEGG" id="lxl:KDY119_02041"/>
<dbReference type="PROSITE" id="PS51459">
    <property type="entry name" value="FIDO"/>
    <property type="match status" value="1"/>
</dbReference>
<keyword evidence="2" id="KW-0067">ATP-binding</keyword>
<evidence type="ECO:0000256" key="1">
    <source>
        <dbReference type="PIRSR" id="PIRSR640198-1"/>
    </source>
</evidence>
<proteinExistence type="predicted"/>
<dbReference type="EMBL" id="CP045529">
    <property type="protein sequence ID" value="QFU98525.1"/>
    <property type="molecule type" value="Genomic_DNA"/>
</dbReference>
<dbReference type="InterPro" id="IPR036597">
    <property type="entry name" value="Fido-like_dom_sf"/>
</dbReference>
<feature type="binding site" evidence="2">
    <location>
        <begin position="234"/>
        <end position="241"/>
    </location>
    <ligand>
        <name>ATP</name>
        <dbReference type="ChEBI" id="CHEBI:30616"/>
    </ligand>
</feature>
<dbReference type="Pfam" id="PF02661">
    <property type="entry name" value="Fic"/>
    <property type="match status" value="1"/>
</dbReference>
<organism evidence="4 5">
    <name type="scientific">Luteimicrobium xylanilyticum</name>
    <dbReference type="NCBI Taxonomy" id="1133546"/>
    <lineage>
        <taxon>Bacteria</taxon>
        <taxon>Bacillati</taxon>
        <taxon>Actinomycetota</taxon>
        <taxon>Actinomycetes</taxon>
        <taxon>Micrococcales</taxon>
        <taxon>Luteimicrobium</taxon>
    </lineage>
</organism>
<dbReference type="AlphaFoldDB" id="A0A5P9QDH3"/>
<sequence>MNPAEPRSWPPLSYEELEWTVSDDLRAHVDVFQARRMQQPYRAAITPSIADTDPVSALTRETMALVHSTSASLTRFDQDMANLPVAMPAILLRSESASSSQIEKLSSSARNIAAAQLGLSDKRNAMEIAANTDAMWQAVAIEDGLDVDTICSIHHTLMARTEPDIAGRLRQQQVWIGGGASLSPHGADYVAPAWQRVRGALEDMAAFAARGDVPGIVQASVVHAQFESIHPFEDGNGRTGRAIIHPLLRASGLATRTTVPVSAGLLGDVPSYFAALESYRSGDLNPIVARVCAGAQSAIVGGRALAAEVQEIRESWITSIHARSDSSAWRLADQLFRQPVVNAAYVASHLDVSDRASRNAIETLVTAGVLTPVTLARRNQAWQAPKILAAMDRFAEMSTRRR</sequence>
<feature type="active site" evidence="1">
    <location>
        <position position="230"/>
    </location>
</feature>
<dbReference type="SUPFAM" id="SSF140931">
    <property type="entry name" value="Fic-like"/>
    <property type="match status" value="1"/>
</dbReference>
<dbReference type="InterPro" id="IPR003812">
    <property type="entry name" value="Fido"/>
</dbReference>
<dbReference type="Proteomes" id="UP000326702">
    <property type="component" value="Chromosome"/>
</dbReference>
<accession>A0A5P9QDH3</accession>
<dbReference type="RefSeq" id="WP_036949919.1">
    <property type="nucleotide sequence ID" value="NZ_BAABIH010000017.1"/>
</dbReference>
<evidence type="ECO:0000313" key="5">
    <source>
        <dbReference type="Proteomes" id="UP000326702"/>
    </source>
</evidence>
<dbReference type="InterPro" id="IPR040198">
    <property type="entry name" value="Fido_containing"/>
</dbReference>
<reference evidence="4 5" key="1">
    <citation type="submission" date="2019-10" db="EMBL/GenBank/DDBJ databases">
        <title>Genome sequence of Luteimicrobium xylanilyticum HY-24.</title>
        <authorList>
            <person name="Kim D.Y."/>
            <person name="Park H.-Y."/>
        </authorList>
    </citation>
    <scope>NUCLEOTIDE SEQUENCE [LARGE SCALE GENOMIC DNA]</scope>
    <source>
        <strain evidence="4 5">HY-24</strain>
    </source>
</reference>